<feature type="binding site" evidence="5">
    <location>
        <position position="41"/>
    </location>
    <ligand>
        <name>ATP</name>
        <dbReference type="ChEBI" id="CHEBI:30616"/>
    </ligand>
</feature>
<comment type="caution">
    <text evidence="7">The sequence shown here is derived from an EMBL/GenBank/DDBJ whole genome shotgun (WGS) entry which is preliminary data.</text>
</comment>
<evidence type="ECO:0000313" key="8">
    <source>
        <dbReference type="Proteomes" id="UP000280307"/>
    </source>
</evidence>
<dbReference type="GO" id="GO:0004674">
    <property type="term" value="F:protein serine/threonine kinase activity"/>
    <property type="evidence" value="ECO:0007669"/>
    <property type="project" value="TreeGrafter"/>
</dbReference>
<feature type="domain" description="Protein kinase" evidence="6">
    <location>
        <begin position="12"/>
        <end position="267"/>
    </location>
</feature>
<dbReference type="Gene3D" id="3.40.50.300">
    <property type="entry name" value="P-loop containing nucleotide triphosphate hydrolases"/>
    <property type="match status" value="1"/>
</dbReference>
<protein>
    <submittedName>
        <fullName evidence="7">Serine/threonine-protein kinase</fullName>
    </submittedName>
</protein>
<evidence type="ECO:0000256" key="2">
    <source>
        <dbReference type="ARBA" id="ARBA00022741"/>
    </source>
</evidence>
<dbReference type="SMART" id="SM00220">
    <property type="entry name" value="S_TKc"/>
    <property type="match status" value="1"/>
</dbReference>
<dbReference type="PROSITE" id="PS00107">
    <property type="entry name" value="PROTEIN_KINASE_ATP"/>
    <property type="match status" value="1"/>
</dbReference>
<dbReference type="InterPro" id="IPR016024">
    <property type="entry name" value="ARM-type_fold"/>
</dbReference>
<dbReference type="InterPro" id="IPR027417">
    <property type="entry name" value="P-loop_NTPase"/>
</dbReference>
<evidence type="ECO:0000256" key="3">
    <source>
        <dbReference type="ARBA" id="ARBA00022777"/>
    </source>
</evidence>
<dbReference type="Proteomes" id="UP000280307">
    <property type="component" value="Unassembled WGS sequence"/>
</dbReference>
<accession>A0A426U0C8</accession>
<dbReference type="PANTHER" id="PTHR43289">
    <property type="entry name" value="MITOGEN-ACTIVATED PROTEIN KINASE KINASE KINASE 20-RELATED"/>
    <property type="match status" value="1"/>
</dbReference>
<dbReference type="GO" id="GO:0005524">
    <property type="term" value="F:ATP binding"/>
    <property type="evidence" value="ECO:0007669"/>
    <property type="project" value="UniProtKB-UniRule"/>
</dbReference>
<sequence length="1225" mass="135887">MLEPGTLIQQRYQIVRLIGRGGMGAVYEALDRRLRNTVALKQMLGEATENAEAFEREAQILAALRHPALPKVIDYFRDGNGRFLVMEFFGGADLAALQARHGGPFPPNDVLTWALQLLDALDYLHTRHPPVLHRDIKPQNIKLTPEGQVVLLDFGLAKGYDTGSPASFFGYTLQYAPLEQIEGSGTEPRSDIYALCATLFHLLTDHPPPSAPNRADALLMGRADPLRPPHELRPEVPPALSTTIVLGMALQRTARLASASLMRATLIAPPAVAASAQNDATVIATPSLLPLAAASSRAPVERPISVGWEQVCSAARAQAEPVVRELSGTPRRLGPYLADLYVPRSDAEAELAAFLTGSAGALLLLGDAGTGKTCLLARWAARLRDSGDAVLFYRCGGSLGPEIDRELARDLGREAPDLLVHDLSQIARLAEAARRRLVIIFDALNEYRGGAHAGPADLLRQLDALAGRVSGPWLRIVASCSTAAWGQLERAGATRLFWSVYHQADDGTPYLTLGPFSARDLAEAYPRYRTFFQLQTGFERLPPALRERLRVPLMLRLVAESYRNGPLVLAGQGLSLGLFRRFYDERVRQRREHLFIEELAAEFLRRGQMSAPLRELARNPLLRDELLSDESDSTYMRLLDAGILTELSGDLFSGELVGFAYNELGAYVLARHLLRAPGGNRGLPAVISDLRAQARSFAPAFEIARTILLITRRPETLAELAASADVELRELVARCLVDLHADEPEVALELIKELCQRQRDEVRRTALKAAYYLGAPARDVFLWAARRSEPALRHVVRDTLYMIWRTNPNFTYGLLRDLVDSVGPTALRDLRNVLELFFELSVVIYINHPERADVRDTTVELYYELARQRLHLDLINTGVFGKTIEDLIFQAVASAFSQPILDTMLMAEVVPVEQFFAVPMSERAILMRVAPLFDPATPLAPYQGALESMLRSDNLFFNLVASTQVAIHAAADLAQTAPILQNLFERLPAEGRIWLLISFAVLLPNTPAAWTPLVEQLTERMFAEHPALVYGETPSILQRISDLLLLPLGLAYGKLGQTMPLIELMLQDGLLRNDQRLVDRVVAGLGAVGFYYPDPVLSLLERVINVEEQALPTSLVTTLATIRTLHLDAVDAFMARHNLSADLQRHIAATTDTELVRRYIYWLGLYNQVVHSCLYYPKMRRQMAMAAMEMLVRAKGSQEFIGVYTANVFRMLREAGFRLSAWTQA</sequence>
<evidence type="ECO:0000259" key="6">
    <source>
        <dbReference type="PROSITE" id="PS50011"/>
    </source>
</evidence>
<keyword evidence="1" id="KW-0808">Transferase</keyword>
<dbReference type="SUPFAM" id="SSF56112">
    <property type="entry name" value="Protein kinase-like (PK-like)"/>
    <property type="match status" value="1"/>
</dbReference>
<dbReference type="PROSITE" id="PS50011">
    <property type="entry name" value="PROTEIN_KINASE_DOM"/>
    <property type="match status" value="1"/>
</dbReference>
<dbReference type="Pfam" id="PF00069">
    <property type="entry name" value="Pkinase"/>
    <property type="match status" value="1"/>
</dbReference>
<dbReference type="AlphaFoldDB" id="A0A426U0C8"/>
<evidence type="ECO:0000256" key="1">
    <source>
        <dbReference type="ARBA" id="ARBA00022679"/>
    </source>
</evidence>
<evidence type="ECO:0000256" key="5">
    <source>
        <dbReference type="PROSITE-ProRule" id="PRU10141"/>
    </source>
</evidence>
<dbReference type="SUPFAM" id="SSF52540">
    <property type="entry name" value="P-loop containing nucleoside triphosphate hydrolases"/>
    <property type="match status" value="1"/>
</dbReference>
<dbReference type="PANTHER" id="PTHR43289:SF34">
    <property type="entry name" value="SERINE_THREONINE-PROTEIN KINASE YBDM-RELATED"/>
    <property type="match status" value="1"/>
</dbReference>
<keyword evidence="2 5" id="KW-0547">Nucleotide-binding</keyword>
<dbReference type="InterPro" id="IPR007111">
    <property type="entry name" value="NACHT_NTPase"/>
</dbReference>
<name>A0A426U0C8_9CHLR</name>
<keyword evidence="4 5" id="KW-0067">ATP-binding</keyword>
<keyword evidence="3 7" id="KW-0418">Kinase</keyword>
<evidence type="ECO:0000313" key="7">
    <source>
        <dbReference type="EMBL" id="RRR72378.1"/>
    </source>
</evidence>
<gene>
    <name evidence="7" type="ORF">EI684_10190</name>
</gene>
<dbReference type="InterPro" id="IPR000719">
    <property type="entry name" value="Prot_kinase_dom"/>
</dbReference>
<dbReference type="SUPFAM" id="SSF48371">
    <property type="entry name" value="ARM repeat"/>
    <property type="match status" value="2"/>
</dbReference>
<dbReference type="Gene3D" id="1.10.510.10">
    <property type="entry name" value="Transferase(Phosphotransferase) domain 1"/>
    <property type="match status" value="1"/>
</dbReference>
<proteinExistence type="predicted"/>
<organism evidence="7 8">
    <name type="scientific">Candidatus Viridilinea halotolerans</name>
    <dbReference type="NCBI Taxonomy" id="2491704"/>
    <lineage>
        <taxon>Bacteria</taxon>
        <taxon>Bacillati</taxon>
        <taxon>Chloroflexota</taxon>
        <taxon>Chloroflexia</taxon>
        <taxon>Chloroflexales</taxon>
        <taxon>Chloroflexineae</taxon>
        <taxon>Oscillochloridaceae</taxon>
        <taxon>Candidatus Viridilinea</taxon>
    </lineage>
</organism>
<dbReference type="Gene3D" id="3.30.200.20">
    <property type="entry name" value="Phosphorylase Kinase, domain 1"/>
    <property type="match status" value="1"/>
</dbReference>
<dbReference type="InterPro" id="IPR017441">
    <property type="entry name" value="Protein_kinase_ATP_BS"/>
</dbReference>
<dbReference type="EMBL" id="RSAS01000397">
    <property type="protein sequence ID" value="RRR72378.1"/>
    <property type="molecule type" value="Genomic_DNA"/>
</dbReference>
<dbReference type="InterPro" id="IPR011009">
    <property type="entry name" value="Kinase-like_dom_sf"/>
</dbReference>
<reference evidence="7 8" key="1">
    <citation type="submission" date="2018-12" db="EMBL/GenBank/DDBJ databases">
        <title>Genome Sequence of Candidatus Viridilinea halotolerans isolated from saline sulfide-rich spring.</title>
        <authorList>
            <person name="Grouzdev D.S."/>
            <person name="Burganskaya E.I."/>
            <person name="Krutkina M.S."/>
            <person name="Sukhacheva M.V."/>
            <person name="Gorlenko V.M."/>
        </authorList>
    </citation>
    <scope>NUCLEOTIDE SEQUENCE [LARGE SCALE GENOMIC DNA]</scope>
    <source>
        <strain evidence="7">Chok-6</strain>
    </source>
</reference>
<dbReference type="Pfam" id="PF05729">
    <property type="entry name" value="NACHT"/>
    <property type="match status" value="1"/>
</dbReference>
<evidence type="ECO:0000256" key="4">
    <source>
        <dbReference type="ARBA" id="ARBA00022840"/>
    </source>
</evidence>
<dbReference type="CDD" id="cd14014">
    <property type="entry name" value="STKc_PknB_like"/>
    <property type="match status" value="1"/>
</dbReference>